<gene>
    <name evidence="1" type="ORF">A3A97_01360</name>
</gene>
<proteinExistence type="predicted"/>
<evidence type="ECO:0000313" key="1">
    <source>
        <dbReference type="EMBL" id="OHA50515.1"/>
    </source>
</evidence>
<organism evidence="1 2">
    <name type="scientific">Candidatus Terrybacteria bacterium RIFCSPLOWO2_01_FULL_40_23</name>
    <dbReference type="NCBI Taxonomy" id="1802366"/>
    <lineage>
        <taxon>Bacteria</taxon>
        <taxon>Candidatus Terryibacteriota</taxon>
    </lineage>
</organism>
<protein>
    <recommendedName>
        <fullName evidence="3">HicB-like antitoxin of toxin-antitoxin system domain-containing protein</fullName>
    </recommendedName>
</protein>
<dbReference type="Gene3D" id="3.30.160.250">
    <property type="match status" value="1"/>
</dbReference>
<dbReference type="EMBL" id="MHSW01000035">
    <property type="protein sequence ID" value="OHA50515.1"/>
    <property type="molecule type" value="Genomic_DNA"/>
</dbReference>
<dbReference type="SUPFAM" id="SSF143100">
    <property type="entry name" value="TTHA1013/TTHA0281-like"/>
    <property type="match status" value="1"/>
</dbReference>
<dbReference type="AlphaFoldDB" id="A0A1G2PQ98"/>
<accession>A0A1G2PQ98</accession>
<reference evidence="1 2" key="1">
    <citation type="journal article" date="2016" name="Nat. Commun.">
        <title>Thousands of microbial genomes shed light on interconnected biogeochemical processes in an aquifer system.</title>
        <authorList>
            <person name="Anantharaman K."/>
            <person name="Brown C.T."/>
            <person name="Hug L.A."/>
            <person name="Sharon I."/>
            <person name="Castelle C.J."/>
            <person name="Probst A.J."/>
            <person name="Thomas B.C."/>
            <person name="Singh A."/>
            <person name="Wilkins M.J."/>
            <person name="Karaoz U."/>
            <person name="Brodie E.L."/>
            <person name="Williams K.H."/>
            <person name="Hubbard S.S."/>
            <person name="Banfield J.F."/>
        </authorList>
    </citation>
    <scope>NUCLEOTIDE SEQUENCE [LARGE SCALE GENOMIC DNA]</scope>
</reference>
<evidence type="ECO:0008006" key="3">
    <source>
        <dbReference type="Google" id="ProtNLM"/>
    </source>
</evidence>
<dbReference type="Proteomes" id="UP000176951">
    <property type="component" value="Unassembled WGS sequence"/>
</dbReference>
<comment type="caution">
    <text evidence="1">The sequence shown here is derived from an EMBL/GenBank/DDBJ whole genome shotgun (WGS) entry which is preliminary data.</text>
</comment>
<name>A0A1G2PQ98_9BACT</name>
<dbReference type="InterPro" id="IPR035069">
    <property type="entry name" value="TTHA1013/TTHA0281-like"/>
</dbReference>
<sequence>MLNINLPVSILREGKKFIAYTPALDLSTSGKSHEEAKERFKEVVSIFIEEVIKKGTLEEVLRDLGWKNIRAKWVPPTLVSQESQSFRIPVLK</sequence>
<evidence type="ECO:0000313" key="2">
    <source>
        <dbReference type="Proteomes" id="UP000176951"/>
    </source>
</evidence>